<dbReference type="AlphaFoldDB" id="A0A3A9ZW33"/>
<comment type="caution">
    <text evidence="3">The sequence shown here is derived from an EMBL/GenBank/DDBJ whole genome shotgun (WGS) entry which is preliminary data.</text>
</comment>
<sequence length="73" mass="7855">MECSVADQTSRTPPQQLPGRPDDGTAPAVAWNMPTQPLRPQARRTGERWPYAVFAAVTLLIAGLATAVVLLAR</sequence>
<protein>
    <submittedName>
        <fullName evidence="3">Uncharacterized protein</fullName>
    </submittedName>
</protein>
<evidence type="ECO:0000256" key="1">
    <source>
        <dbReference type="SAM" id="MobiDB-lite"/>
    </source>
</evidence>
<evidence type="ECO:0000313" key="4">
    <source>
        <dbReference type="Proteomes" id="UP000279968"/>
    </source>
</evidence>
<evidence type="ECO:0000256" key="2">
    <source>
        <dbReference type="SAM" id="Phobius"/>
    </source>
</evidence>
<dbReference type="Proteomes" id="UP000279968">
    <property type="component" value="Unassembled WGS sequence"/>
</dbReference>
<keyword evidence="2" id="KW-0472">Membrane</keyword>
<organism evidence="3 4">
    <name type="scientific">Micromonospora costi</name>
    <dbReference type="NCBI Taxonomy" id="1530042"/>
    <lineage>
        <taxon>Bacteria</taxon>
        <taxon>Bacillati</taxon>
        <taxon>Actinomycetota</taxon>
        <taxon>Actinomycetes</taxon>
        <taxon>Micromonosporales</taxon>
        <taxon>Micromonosporaceae</taxon>
        <taxon>Micromonospora</taxon>
    </lineage>
</organism>
<name>A0A3A9ZW33_9ACTN</name>
<keyword evidence="4" id="KW-1185">Reference proteome</keyword>
<reference evidence="3 4" key="1">
    <citation type="journal article" date="2015" name="Int. J. Syst. Evol. Microbiol.">
        <title>Micromonospora costi sp. nov., isolated from a leaf of Costus speciosus.</title>
        <authorList>
            <person name="Thawai C."/>
        </authorList>
    </citation>
    <scope>NUCLEOTIDE SEQUENCE [LARGE SCALE GENOMIC DNA]</scope>
    <source>
        <strain evidence="3 4">CS1-12</strain>
    </source>
</reference>
<accession>A0A3A9ZW33</accession>
<keyword evidence="2" id="KW-1133">Transmembrane helix</keyword>
<feature type="region of interest" description="Disordered" evidence="1">
    <location>
        <begin position="1"/>
        <end position="44"/>
    </location>
</feature>
<proteinExistence type="predicted"/>
<evidence type="ECO:0000313" key="3">
    <source>
        <dbReference type="EMBL" id="RKN52074.1"/>
    </source>
</evidence>
<feature type="compositionally biased region" description="Polar residues" evidence="1">
    <location>
        <begin position="1"/>
        <end position="14"/>
    </location>
</feature>
<feature type="transmembrane region" description="Helical" evidence="2">
    <location>
        <begin position="49"/>
        <end position="72"/>
    </location>
</feature>
<gene>
    <name evidence="3" type="ORF">D7193_26260</name>
</gene>
<dbReference type="EMBL" id="RBAN01000005">
    <property type="protein sequence ID" value="RKN52074.1"/>
    <property type="molecule type" value="Genomic_DNA"/>
</dbReference>
<keyword evidence="2" id="KW-0812">Transmembrane</keyword>